<dbReference type="GO" id="GO:0016747">
    <property type="term" value="F:acyltransferase activity, transferring groups other than amino-acyl groups"/>
    <property type="evidence" value="ECO:0007669"/>
    <property type="project" value="InterPro"/>
</dbReference>
<feature type="domain" description="N-acetyltransferase" evidence="3">
    <location>
        <begin position="3"/>
        <end position="151"/>
    </location>
</feature>
<proteinExistence type="predicted"/>
<comment type="caution">
    <text evidence="4">The sequence shown here is derived from an EMBL/GenBank/DDBJ whole genome shotgun (WGS) entry which is preliminary data.</text>
</comment>
<evidence type="ECO:0000256" key="1">
    <source>
        <dbReference type="ARBA" id="ARBA00022679"/>
    </source>
</evidence>
<evidence type="ECO:0000256" key="2">
    <source>
        <dbReference type="ARBA" id="ARBA00023315"/>
    </source>
</evidence>
<evidence type="ECO:0000313" key="5">
    <source>
        <dbReference type="Proteomes" id="UP000316330"/>
    </source>
</evidence>
<dbReference type="AlphaFoldDB" id="A0A559JIR9"/>
<dbReference type="RefSeq" id="WP_144701956.1">
    <property type="nucleotide sequence ID" value="NZ_VNJJ01000006.1"/>
</dbReference>
<keyword evidence="1 4" id="KW-0808">Transferase</keyword>
<dbReference type="PANTHER" id="PTHR43877">
    <property type="entry name" value="AMINOALKYLPHOSPHONATE N-ACETYLTRANSFERASE-RELATED-RELATED"/>
    <property type="match status" value="1"/>
</dbReference>
<dbReference type="SUPFAM" id="SSF55729">
    <property type="entry name" value="Acyl-CoA N-acyltransferases (Nat)"/>
    <property type="match status" value="1"/>
</dbReference>
<keyword evidence="5" id="KW-1185">Reference proteome</keyword>
<keyword evidence="2" id="KW-0012">Acyltransferase</keyword>
<gene>
    <name evidence="4" type="ORF">FPZ45_12540</name>
</gene>
<dbReference type="OrthoDB" id="9803233at2"/>
<dbReference type="InterPro" id="IPR000182">
    <property type="entry name" value="GNAT_dom"/>
</dbReference>
<protein>
    <submittedName>
        <fullName evidence="4">GNAT family N-acetyltransferase</fullName>
    </submittedName>
</protein>
<dbReference type="Proteomes" id="UP000316330">
    <property type="component" value="Unassembled WGS sequence"/>
</dbReference>
<evidence type="ECO:0000313" key="4">
    <source>
        <dbReference type="EMBL" id="TVX99770.1"/>
    </source>
</evidence>
<evidence type="ECO:0000259" key="3">
    <source>
        <dbReference type="PROSITE" id="PS51186"/>
    </source>
</evidence>
<dbReference type="CDD" id="cd04301">
    <property type="entry name" value="NAT_SF"/>
    <property type="match status" value="1"/>
</dbReference>
<organism evidence="4 5">
    <name type="scientific">Cohnella terricola</name>
    <dbReference type="NCBI Taxonomy" id="1289167"/>
    <lineage>
        <taxon>Bacteria</taxon>
        <taxon>Bacillati</taxon>
        <taxon>Bacillota</taxon>
        <taxon>Bacilli</taxon>
        <taxon>Bacillales</taxon>
        <taxon>Paenibacillaceae</taxon>
        <taxon>Cohnella</taxon>
    </lineage>
</organism>
<sequence length="151" mass="17122">MEIRIDDLTGTKVQDLIKEHLQGMFEHSPPESVHALDLSGLKKPDITFWSAWEQDVLLGCGALKELDPEHGELKSMRTVVQHLRKGVGRNILEHIIAVAKERGYRRLSLETGSMEAFEPARRMYENAGFRYCGPFGSYAEDPNSAFMTMEL</sequence>
<name>A0A559JIR9_9BACL</name>
<dbReference type="PANTHER" id="PTHR43877:SF5">
    <property type="entry name" value="BLL8307 PROTEIN"/>
    <property type="match status" value="1"/>
</dbReference>
<dbReference type="EMBL" id="VNJJ01000006">
    <property type="protein sequence ID" value="TVX99770.1"/>
    <property type="molecule type" value="Genomic_DNA"/>
</dbReference>
<dbReference type="InterPro" id="IPR050832">
    <property type="entry name" value="Bact_Acetyltransf"/>
</dbReference>
<dbReference type="Gene3D" id="3.40.630.30">
    <property type="match status" value="1"/>
</dbReference>
<dbReference type="PROSITE" id="PS51186">
    <property type="entry name" value="GNAT"/>
    <property type="match status" value="1"/>
</dbReference>
<dbReference type="InterPro" id="IPR016181">
    <property type="entry name" value="Acyl_CoA_acyltransferase"/>
</dbReference>
<accession>A0A559JIR9</accession>
<reference evidence="4 5" key="1">
    <citation type="submission" date="2019-07" db="EMBL/GenBank/DDBJ databases">
        <authorList>
            <person name="Kim J."/>
        </authorList>
    </citation>
    <scope>NUCLEOTIDE SEQUENCE [LARGE SCALE GENOMIC DNA]</scope>
    <source>
        <strain evidence="4 5">G13</strain>
    </source>
</reference>
<dbReference type="Pfam" id="PF00583">
    <property type="entry name" value="Acetyltransf_1"/>
    <property type="match status" value="1"/>
</dbReference>